<protein>
    <recommendedName>
        <fullName evidence="4">Yeast cell wall synthesis Kre9/Knh1-like N-terminal domain-containing protein</fullName>
    </recommendedName>
</protein>
<proteinExistence type="predicted"/>
<keyword evidence="6" id="KW-1185">Reference proteome</keyword>
<dbReference type="EMBL" id="JACAZF010000007">
    <property type="protein sequence ID" value="KAF7298728.1"/>
    <property type="molecule type" value="Genomic_DNA"/>
</dbReference>
<feature type="chain" id="PRO_5034931066" description="Yeast cell wall synthesis Kre9/Knh1-like N-terminal domain-containing protein" evidence="3">
    <location>
        <begin position="21"/>
        <end position="256"/>
    </location>
</feature>
<evidence type="ECO:0000259" key="4">
    <source>
        <dbReference type="Pfam" id="PF10342"/>
    </source>
</evidence>
<feature type="compositionally biased region" description="Low complexity" evidence="2">
    <location>
        <begin position="133"/>
        <end position="165"/>
    </location>
</feature>
<keyword evidence="1 3" id="KW-0732">Signal</keyword>
<dbReference type="AlphaFoldDB" id="A0A8H6W1Z6"/>
<evidence type="ECO:0000313" key="5">
    <source>
        <dbReference type="EMBL" id="KAF7298728.1"/>
    </source>
</evidence>
<reference evidence="5" key="1">
    <citation type="submission" date="2020-05" db="EMBL/GenBank/DDBJ databases">
        <title>Mycena genomes resolve the evolution of fungal bioluminescence.</title>
        <authorList>
            <person name="Tsai I.J."/>
        </authorList>
    </citation>
    <scope>NUCLEOTIDE SEQUENCE</scope>
    <source>
        <strain evidence="5">171206Taipei</strain>
    </source>
</reference>
<dbReference type="RefSeq" id="XP_037218116.1">
    <property type="nucleotide sequence ID" value="XM_037364874.1"/>
</dbReference>
<organism evidence="5 6">
    <name type="scientific">Mycena indigotica</name>
    <dbReference type="NCBI Taxonomy" id="2126181"/>
    <lineage>
        <taxon>Eukaryota</taxon>
        <taxon>Fungi</taxon>
        <taxon>Dikarya</taxon>
        <taxon>Basidiomycota</taxon>
        <taxon>Agaricomycotina</taxon>
        <taxon>Agaricomycetes</taxon>
        <taxon>Agaricomycetidae</taxon>
        <taxon>Agaricales</taxon>
        <taxon>Marasmiineae</taxon>
        <taxon>Mycenaceae</taxon>
        <taxon>Mycena</taxon>
    </lineage>
</organism>
<evidence type="ECO:0000256" key="1">
    <source>
        <dbReference type="ARBA" id="ARBA00022729"/>
    </source>
</evidence>
<sequence>MLPMLKVGALLALAAPYASALTISSITGNFVIGGTITIKWKTDATSPSTFSVELLHASFNQQYAVANNVDASTGSKDIELPVVPIDDGYTIELVAIDNINNVFSISDDFPVGAENTTASKSVHAGQVKTTFTPLSTAPLPSSTTAPPAGSSTTPLAGGSSAQNANSPPPSGSPSPLPSRKCCYSCGCCQLLDWHPCCSRGYGWGCCPLIMCCVQTKQGGRKLSHRPDISHALPACCCYPPPPLTRRCQTDYILSFI</sequence>
<accession>A0A8H6W1Z6</accession>
<feature type="signal peptide" evidence="3">
    <location>
        <begin position="1"/>
        <end position="20"/>
    </location>
</feature>
<dbReference type="InterPro" id="IPR018466">
    <property type="entry name" value="Kre9/Knh1-like_N"/>
</dbReference>
<feature type="domain" description="Yeast cell wall synthesis Kre9/Knh1-like N-terminal" evidence="4">
    <location>
        <begin position="30"/>
        <end position="111"/>
    </location>
</feature>
<evidence type="ECO:0000256" key="3">
    <source>
        <dbReference type="SAM" id="SignalP"/>
    </source>
</evidence>
<dbReference type="Pfam" id="PF10342">
    <property type="entry name" value="Kre9_KNH"/>
    <property type="match status" value="1"/>
</dbReference>
<dbReference type="Proteomes" id="UP000636479">
    <property type="component" value="Unassembled WGS sequence"/>
</dbReference>
<name>A0A8H6W1Z6_9AGAR</name>
<gene>
    <name evidence="5" type="ORF">MIND_00820300</name>
</gene>
<dbReference type="GeneID" id="59347390"/>
<evidence type="ECO:0000256" key="2">
    <source>
        <dbReference type="SAM" id="MobiDB-lite"/>
    </source>
</evidence>
<evidence type="ECO:0000313" key="6">
    <source>
        <dbReference type="Proteomes" id="UP000636479"/>
    </source>
</evidence>
<dbReference type="OrthoDB" id="5420143at2759"/>
<comment type="caution">
    <text evidence="5">The sequence shown here is derived from an EMBL/GenBank/DDBJ whole genome shotgun (WGS) entry which is preliminary data.</text>
</comment>
<feature type="region of interest" description="Disordered" evidence="2">
    <location>
        <begin position="133"/>
        <end position="172"/>
    </location>
</feature>